<feature type="region of interest" description="Disordered" evidence="2">
    <location>
        <begin position="74"/>
        <end position="93"/>
    </location>
</feature>
<feature type="transmembrane region" description="Helical" evidence="3">
    <location>
        <begin position="327"/>
        <end position="351"/>
    </location>
</feature>
<feature type="compositionally biased region" description="Low complexity" evidence="2">
    <location>
        <begin position="115"/>
        <end position="127"/>
    </location>
</feature>
<reference evidence="5 6" key="1">
    <citation type="journal article" date="2009" name="Genome Res.">
        <title>Comparative genomics of the fungal pathogens Candida dubliniensis and Candida albicans.</title>
        <authorList>
            <person name="Jackson A.P."/>
            <person name="Gamble J.A."/>
            <person name="Yeomans T."/>
            <person name="Moran G.P."/>
            <person name="Saunders D."/>
            <person name="Harris D."/>
            <person name="Aslett M."/>
            <person name="Barrell J.F."/>
            <person name="Butler G."/>
            <person name="Citiulo F."/>
            <person name="Coleman D.C."/>
            <person name="de Groot P.W.J."/>
            <person name="Goodwin T.J."/>
            <person name="Quail M.A."/>
            <person name="McQuillan J."/>
            <person name="Munro C.A."/>
            <person name="Pain A."/>
            <person name="Poulter R.T."/>
            <person name="Rajandream M.A."/>
            <person name="Renauld H."/>
            <person name="Spiering M.J."/>
            <person name="Tivey A."/>
            <person name="Gow N.A.R."/>
            <person name="Barrell B."/>
            <person name="Sullivan D.J."/>
            <person name="Berriman M."/>
        </authorList>
    </citation>
    <scope>NUCLEOTIDE SEQUENCE [LARGE SCALE GENOMIC DNA]</scope>
    <source>
        <strain evidence="6">CD36 / ATCC MYA-646 / CBS 7987 / NCPF 3949 / NRRL Y-17841</strain>
    </source>
</reference>
<gene>
    <name evidence="4" type="ordered locus">Cd36_12460</name>
    <name evidence="5" type="ORF">CD36_12460</name>
</gene>
<keyword evidence="6" id="KW-1185">Reference proteome</keyword>
<evidence type="ECO:0000256" key="3">
    <source>
        <dbReference type="SAM" id="Phobius"/>
    </source>
</evidence>
<feature type="compositionally biased region" description="Polar residues" evidence="2">
    <location>
        <begin position="1"/>
        <end position="12"/>
    </location>
</feature>
<feature type="coiled-coil region" evidence="1">
    <location>
        <begin position="226"/>
        <end position="253"/>
    </location>
</feature>
<keyword evidence="3" id="KW-0472">Membrane</keyword>
<organism evidence="5 6">
    <name type="scientific">Candida dubliniensis (strain CD36 / ATCC MYA-646 / CBS 7987 / NCPF 3949 / NRRL Y-17841)</name>
    <name type="common">Yeast</name>
    <dbReference type="NCBI Taxonomy" id="573826"/>
    <lineage>
        <taxon>Eukaryota</taxon>
        <taxon>Fungi</taxon>
        <taxon>Dikarya</taxon>
        <taxon>Ascomycota</taxon>
        <taxon>Saccharomycotina</taxon>
        <taxon>Pichiomycetes</taxon>
        <taxon>Debaryomycetaceae</taxon>
        <taxon>Candida/Lodderomyces clade</taxon>
        <taxon>Candida</taxon>
    </lineage>
</organism>
<keyword evidence="3" id="KW-1133">Transmembrane helix</keyword>
<feature type="compositionally biased region" description="Acidic residues" evidence="2">
    <location>
        <begin position="151"/>
        <end position="163"/>
    </location>
</feature>
<name>B9W9W5_CANDC</name>
<evidence type="ECO:0000256" key="1">
    <source>
        <dbReference type="SAM" id="Coils"/>
    </source>
</evidence>
<keyword evidence="3" id="KW-0812">Transmembrane</keyword>
<feature type="region of interest" description="Disordered" evidence="2">
    <location>
        <begin position="111"/>
        <end position="183"/>
    </location>
</feature>
<dbReference type="eggNOG" id="ENOG502T612">
    <property type="taxonomic scope" value="Eukaryota"/>
</dbReference>
<feature type="compositionally biased region" description="Polar residues" evidence="2">
    <location>
        <begin position="31"/>
        <end position="40"/>
    </location>
</feature>
<dbReference type="EMBL" id="FM992688">
    <property type="protein sequence ID" value="CAX45603.1"/>
    <property type="molecule type" value="Genomic_DNA"/>
</dbReference>
<dbReference type="OrthoDB" id="4026422at2759"/>
<dbReference type="CGD" id="CAL0000169039">
    <property type="gene designation" value="Cd36_12460"/>
</dbReference>
<protein>
    <submittedName>
        <fullName evidence="5">Uncharacterized protein</fullName>
    </submittedName>
</protein>
<keyword evidence="1" id="KW-0175">Coiled coil</keyword>
<dbReference type="KEGG" id="cdu:CD36_12460"/>
<evidence type="ECO:0000256" key="2">
    <source>
        <dbReference type="SAM" id="MobiDB-lite"/>
    </source>
</evidence>
<feature type="compositionally biased region" description="Polar residues" evidence="2">
    <location>
        <begin position="137"/>
        <end position="148"/>
    </location>
</feature>
<feature type="compositionally biased region" description="Low complexity" evidence="2">
    <location>
        <begin position="41"/>
        <end position="58"/>
    </location>
</feature>
<evidence type="ECO:0000313" key="6">
    <source>
        <dbReference type="Proteomes" id="UP000002605"/>
    </source>
</evidence>
<dbReference type="GeneID" id="8045437"/>
<feature type="region of interest" description="Disordered" evidence="2">
    <location>
        <begin position="1"/>
        <end position="61"/>
    </location>
</feature>
<evidence type="ECO:0000313" key="4">
    <source>
        <dbReference type="CGD" id="CAL0000169039"/>
    </source>
</evidence>
<dbReference type="VEuPathDB" id="FungiDB:CD36_12460"/>
<feature type="compositionally biased region" description="Low complexity" evidence="2">
    <location>
        <begin position="164"/>
        <end position="183"/>
    </location>
</feature>
<sequence length="640" mass="72432">MLKSSLSSNNKPELNKSGIDIDNDKQKNETAEGSTNSGKDNSQPNQPSQPSQPSQPISRLTTPVDEDWSIISSSSDLDIDDEQSTTSSQDYPQLIINNSTDLSILKVPEQHIPQTSSETPTTTTTTTKQHHQERNSNLENSQTTISTPSESESDLELELELESDSNSILSGGSNNNNSNNNDNSLNVGSKIRFFENLTQLNDSIKQKSNQFYYDFAKIHLDNYIDDQQYRQEEEEEEEEEEGLEENLDDTIELFSNVESVSNKKNANDVIDSSLSTTKSIQVNDLISKHDNNNNNNSTIVVVNKSKPILVRAVQKLQIFLDHHSDYLYYYMMAAIVLGIIPVIYSVKYILVPKQVVDKPPMTTFDKLNQIWNHLLYEEEQDIITKKSIFFLGGYSGGGSGGGGVSSTIGKHKTNKLIKFINTLKYNLDDKVFPQYYFMVNKMNHYGDKFWKQSQDLGSLSYIKLKLWSDQSIVIFNKYSIIGLNKFDHYNQIGLNNFIKYRQMGLDNLKKFYNNAGIFSKKYRHNIIMGSSRILENIIFQSKQLKSLISNVLNVSNVFNVFNNKSFNDLKEITFQQWNQLINTYNIQVSAASASASAAASTVVSTASKFKSRLDKNAIYIYKFGKNLADSIKTELELTSS</sequence>
<dbReference type="Proteomes" id="UP000002605">
    <property type="component" value="Chromosome 1"/>
</dbReference>
<dbReference type="RefSeq" id="XP_002417885.1">
    <property type="nucleotide sequence ID" value="XM_002417840.1"/>
</dbReference>
<evidence type="ECO:0000313" key="5">
    <source>
        <dbReference type="EMBL" id="CAX45603.1"/>
    </source>
</evidence>
<dbReference type="AlphaFoldDB" id="B9W9W5"/>
<proteinExistence type="predicted"/>
<accession>B9W9W5</accession>
<dbReference type="HOGENOM" id="CLU_474056_0_0_1"/>